<sequence>MTIRKQFLKSKPVCKVTFKVPKSLGEKADLAHVVGDFNSWSTSATPMKKLKTGEFSATLELETNQSYQFRYLLGDAEWGNDPDADDQTPTPYGDSYNSVICLWH</sequence>
<organism evidence="2 3">
    <name type="scientific">Desulfosarcina widdelii</name>
    <dbReference type="NCBI Taxonomy" id="947919"/>
    <lineage>
        <taxon>Bacteria</taxon>
        <taxon>Pseudomonadati</taxon>
        <taxon>Thermodesulfobacteriota</taxon>
        <taxon>Desulfobacteria</taxon>
        <taxon>Desulfobacterales</taxon>
        <taxon>Desulfosarcinaceae</taxon>
        <taxon>Desulfosarcina</taxon>
    </lineage>
</organism>
<proteinExistence type="predicted"/>
<dbReference type="SUPFAM" id="SSF81296">
    <property type="entry name" value="E set domains"/>
    <property type="match status" value="1"/>
</dbReference>
<dbReference type="InterPro" id="IPR002044">
    <property type="entry name" value="CBM20"/>
</dbReference>
<accession>A0A5K7Z1M8</accession>
<dbReference type="InterPro" id="IPR014756">
    <property type="entry name" value="Ig_E-set"/>
</dbReference>
<reference evidence="2 3" key="1">
    <citation type="submission" date="2019-11" db="EMBL/GenBank/DDBJ databases">
        <title>Comparative genomics of hydrocarbon-degrading Desulfosarcina strains.</title>
        <authorList>
            <person name="Watanabe M."/>
            <person name="Kojima H."/>
            <person name="Fukui M."/>
        </authorList>
    </citation>
    <scope>NUCLEOTIDE SEQUENCE [LARGE SCALE GENOMIC DNA]</scope>
    <source>
        <strain evidence="2 3">PP31</strain>
    </source>
</reference>
<gene>
    <name evidence="2" type="ORF">DSCW_30030</name>
</gene>
<evidence type="ECO:0000259" key="1">
    <source>
        <dbReference type="PROSITE" id="PS51166"/>
    </source>
</evidence>
<dbReference type="AlphaFoldDB" id="A0A5K7Z1M8"/>
<dbReference type="EMBL" id="AP021875">
    <property type="protein sequence ID" value="BBO75586.1"/>
    <property type="molecule type" value="Genomic_DNA"/>
</dbReference>
<dbReference type="InterPro" id="IPR004193">
    <property type="entry name" value="Glyco_hydro_13_N"/>
</dbReference>
<keyword evidence="3" id="KW-1185">Reference proteome</keyword>
<dbReference type="KEGG" id="dwd:DSCW_30030"/>
<dbReference type="GO" id="GO:0005975">
    <property type="term" value="P:carbohydrate metabolic process"/>
    <property type="evidence" value="ECO:0007669"/>
    <property type="project" value="InterPro"/>
</dbReference>
<dbReference type="InterPro" id="IPR013783">
    <property type="entry name" value="Ig-like_fold"/>
</dbReference>
<name>A0A5K7Z1M8_9BACT</name>
<dbReference type="GO" id="GO:0004553">
    <property type="term" value="F:hydrolase activity, hydrolyzing O-glycosyl compounds"/>
    <property type="evidence" value="ECO:0007669"/>
    <property type="project" value="InterPro"/>
</dbReference>
<dbReference type="GO" id="GO:2001070">
    <property type="term" value="F:starch binding"/>
    <property type="evidence" value="ECO:0007669"/>
    <property type="project" value="InterPro"/>
</dbReference>
<dbReference type="Pfam" id="PF02922">
    <property type="entry name" value="CBM_48"/>
    <property type="match status" value="1"/>
</dbReference>
<dbReference type="OrthoDB" id="9811945at2"/>
<protein>
    <recommendedName>
        <fullName evidence="1">CBM20 domain-containing protein</fullName>
    </recommendedName>
</protein>
<evidence type="ECO:0000313" key="2">
    <source>
        <dbReference type="EMBL" id="BBO75586.1"/>
    </source>
</evidence>
<dbReference type="Gene3D" id="2.60.40.10">
    <property type="entry name" value="Immunoglobulins"/>
    <property type="match status" value="1"/>
</dbReference>
<dbReference type="Proteomes" id="UP000427769">
    <property type="component" value="Chromosome"/>
</dbReference>
<evidence type="ECO:0000313" key="3">
    <source>
        <dbReference type="Proteomes" id="UP000427769"/>
    </source>
</evidence>
<dbReference type="CDD" id="cd07184">
    <property type="entry name" value="E_set_Isoamylase_like_N"/>
    <property type="match status" value="1"/>
</dbReference>
<dbReference type="PROSITE" id="PS51166">
    <property type="entry name" value="CBM20"/>
    <property type="match status" value="1"/>
</dbReference>
<dbReference type="RefSeq" id="WP_155304491.1">
    <property type="nucleotide sequence ID" value="NZ_AP021875.1"/>
</dbReference>
<feature type="domain" description="CBM20" evidence="1">
    <location>
        <begin position="8"/>
        <end position="104"/>
    </location>
</feature>